<proteinExistence type="predicted"/>
<protein>
    <submittedName>
        <fullName evidence="1">Uncharacterized protein</fullName>
    </submittedName>
</protein>
<accession>A0A368FZT5</accession>
<organism evidence="1 2">
    <name type="scientific">Ancylostoma caninum</name>
    <name type="common">Dog hookworm</name>
    <dbReference type="NCBI Taxonomy" id="29170"/>
    <lineage>
        <taxon>Eukaryota</taxon>
        <taxon>Metazoa</taxon>
        <taxon>Ecdysozoa</taxon>
        <taxon>Nematoda</taxon>
        <taxon>Chromadorea</taxon>
        <taxon>Rhabditida</taxon>
        <taxon>Rhabditina</taxon>
        <taxon>Rhabditomorpha</taxon>
        <taxon>Strongyloidea</taxon>
        <taxon>Ancylostomatidae</taxon>
        <taxon>Ancylostomatinae</taxon>
        <taxon>Ancylostoma</taxon>
    </lineage>
</organism>
<sequence>MRKRLFVPGDCLSRILIRNRSRSRSANPQVLLEMHLLLILYFPSLFAEDDVLCPHERSLVVEKALVLSSDEYRGLPISYPPCTFTIRSSSGNDLMGMNSIRFLKVFLTFYITFH</sequence>
<comment type="caution">
    <text evidence="1">The sequence shown here is derived from an EMBL/GenBank/DDBJ whole genome shotgun (WGS) entry which is preliminary data.</text>
</comment>
<name>A0A368FZT5_ANCCA</name>
<dbReference type="EMBL" id="JOJR01000510">
    <property type="protein sequence ID" value="RCN36968.1"/>
    <property type="molecule type" value="Genomic_DNA"/>
</dbReference>
<dbReference type="Proteomes" id="UP000252519">
    <property type="component" value="Unassembled WGS sequence"/>
</dbReference>
<evidence type="ECO:0000313" key="2">
    <source>
        <dbReference type="Proteomes" id="UP000252519"/>
    </source>
</evidence>
<evidence type="ECO:0000313" key="1">
    <source>
        <dbReference type="EMBL" id="RCN36968.1"/>
    </source>
</evidence>
<gene>
    <name evidence="1" type="ORF">ANCCAN_17149</name>
</gene>
<dbReference type="AlphaFoldDB" id="A0A368FZT5"/>
<reference evidence="1 2" key="1">
    <citation type="submission" date="2014-10" db="EMBL/GenBank/DDBJ databases">
        <title>Draft genome of the hookworm Ancylostoma caninum.</title>
        <authorList>
            <person name="Mitreva M."/>
        </authorList>
    </citation>
    <scope>NUCLEOTIDE SEQUENCE [LARGE SCALE GENOMIC DNA]</scope>
    <source>
        <strain evidence="1 2">Baltimore</strain>
    </source>
</reference>
<keyword evidence="2" id="KW-1185">Reference proteome</keyword>